<proteinExistence type="predicted"/>
<gene>
    <name evidence="1" type="ORF">JRQ81_000446</name>
</gene>
<reference evidence="1" key="1">
    <citation type="journal article" date="2023" name="DNA Res.">
        <title>Chromosome-level genome assembly of Phrynocephalus forsythii using third-generation DNA sequencing and Hi-C analysis.</title>
        <authorList>
            <person name="Qi Y."/>
            <person name="Zhao W."/>
            <person name="Zhao Y."/>
            <person name="Niu C."/>
            <person name="Cao S."/>
            <person name="Zhang Y."/>
        </authorList>
    </citation>
    <scope>NUCLEOTIDE SEQUENCE</scope>
    <source>
        <tissue evidence="1">Muscle</tissue>
    </source>
</reference>
<comment type="caution">
    <text evidence="1">The sequence shown here is derived from an EMBL/GenBank/DDBJ whole genome shotgun (WGS) entry which is preliminary data.</text>
</comment>
<organism evidence="1 2">
    <name type="scientific">Phrynocephalus forsythii</name>
    <dbReference type="NCBI Taxonomy" id="171643"/>
    <lineage>
        <taxon>Eukaryota</taxon>
        <taxon>Metazoa</taxon>
        <taxon>Chordata</taxon>
        <taxon>Craniata</taxon>
        <taxon>Vertebrata</taxon>
        <taxon>Euteleostomi</taxon>
        <taxon>Lepidosauria</taxon>
        <taxon>Squamata</taxon>
        <taxon>Bifurcata</taxon>
        <taxon>Unidentata</taxon>
        <taxon>Episquamata</taxon>
        <taxon>Toxicofera</taxon>
        <taxon>Iguania</taxon>
        <taxon>Acrodonta</taxon>
        <taxon>Agamidae</taxon>
        <taxon>Agaminae</taxon>
        <taxon>Phrynocephalus</taxon>
    </lineage>
</organism>
<keyword evidence="2" id="KW-1185">Reference proteome</keyword>
<feature type="non-terminal residue" evidence="1">
    <location>
        <position position="177"/>
    </location>
</feature>
<protein>
    <submittedName>
        <fullName evidence="1">Uncharacterized protein</fullName>
    </submittedName>
</protein>
<sequence length="177" mass="19998">MRVSKDKSINHAGHLLANFSSSRSPLRLNGLADLNFDVPHCVPYAALCLEAGLSRLNTQAQLRQFKYWLRICFISHKDPLIEGILSDNFYSPGLKWFLQRIKALGISPDQLGAIPFMQAYRLLKLRLLDIERQDLFAAASKACSPLSLQLPLPVSKPASYLHLLENPQERRAFTLAR</sequence>
<name>A0A9Q0Y6K8_9SAUR</name>
<evidence type="ECO:0000313" key="1">
    <source>
        <dbReference type="EMBL" id="KAJ7344496.1"/>
    </source>
</evidence>
<dbReference type="EMBL" id="JAPFRF010000001">
    <property type="protein sequence ID" value="KAJ7344496.1"/>
    <property type="molecule type" value="Genomic_DNA"/>
</dbReference>
<dbReference type="AlphaFoldDB" id="A0A9Q0Y6K8"/>
<accession>A0A9Q0Y6K8</accession>
<evidence type="ECO:0000313" key="2">
    <source>
        <dbReference type="Proteomes" id="UP001142489"/>
    </source>
</evidence>
<dbReference type="Proteomes" id="UP001142489">
    <property type="component" value="Unassembled WGS sequence"/>
</dbReference>